<keyword evidence="2" id="KW-0378">Hydrolase</keyword>
<gene>
    <name evidence="5" type="ORF">G4Z02_07635</name>
</gene>
<reference evidence="5 6" key="1">
    <citation type="submission" date="2020-02" db="EMBL/GenBank/DDBJ databases">
        <authorList>
            <person name="Zheng R.K."/>
            <person name="Sun C.M."/>
        </authorList>
    </citation>
    <scope>NUCLEOTIDE SEQUENCE [LARGE SCALE GENOMIC DNA]</scope>
    <source>
        <strain evidence="6">zrk13</strain>
    </source>
</reference>
<protein>
    <submittedName>
        <fullName evidence="5">U32 family peptidase</fullName>
    </submittedName>
</protein>
<evidence type="ECO:0000313" key="6">
    <source>
        <dbReference type="Proteomes" id="UP000514720"/>
    </source>
</evidence>
<evidence type="ECO:0000256" key="2">
    <source>
        <dbReference type="ARBA" id="ARBA00022801"/>
    </source>
</evidence>
<dbReference type="Proteomes" id="UP000514720">
    <property type="component" value="Chromosome"/>
</dbReference>
<dbReference type="Gene3D" id="2.40.30.10">
    <property type="entry name" value="Translation factors"/>
    <property type="match status" value="1"/>
</dbReference>
<dbReference type="Pfam" id="PF01136">
    <property type="entry name" value="Peptidase_U32"/>
    <property type="match status" value="1"/>
</dbReference>
<evidence type="ECO:0000256" key="3">
    <source>
        <dbReference type="ARBA" id="ARBA00038374"/>
    </source>
</evidence>
<comment type="similarity">
    <text evidence="3">Belongs to the peptidase U32 family.</text>
</comment>
<dbReference type="InterPro" id="IPR032525">
    <property type="entry name" value="Peptidase_U32_C"/>
</dbReference>
<dbReference type="InterPro" id="IPR001539">
    <property type="entry name" value="Peptidase_U32"/>
</dbReference>
<keyword evidence="6" id="KW-1185">Reference proteome</keyword>
<evidence type="ECO:0000256" key="1">
    <source>
        <dbReference type="ARBA" id="ARBA00022670"/>
    </source>
</evidence>
<dbReference type="Pfam" id="PF16325">
    <property type="entry name" value="Peptidase_U32_C"/>
    <property type="match status" value="1"/>
</dbReference>
<dbReference type="PANTHER" id="PTHR30217">
    <property type="entry name" value="PEPTIDASE U32 FAMILY"/>
    <property type="match status" value="1"/>
</dbReference>
<dbReference type="EMBL" id="CP048914">
    <property type="protein sequence ID" value="QMS86035.1"/>
    <property type="molecule type" value="Genomic_DNA"/>
</dbReference>
<keyword evidence="1" id="KW-0645">Protease</keyword>
<dbReference type="GO" id="GO:0006508">
    <property type="term" value="P:proteolysis"/>
    <property type="evidence" value="ECO:0007669"/>
    <property type="project" value="UniProtKB-KW"/>
</dbReference>
<dbReference type="AlphaFoldDB" id="A0A7L7KTS0"/>
<evidence type="ECO:0000259" key="4">
    <source>
        <dbReference type="Pfam" id="PF16325"/>
    </source>
</evidence>
<dbReference type="InterPro" id="IPR051454">
    <property type="entry name" value="RNA/ubiquinone_mod_enzymes"/>
</dbReference>
<feature type="domain" description="Peptidase family U32 C-terminal" evidence="4">
    <location>
        <begin position="291"/>
        <end position="372"/>
    </location>
</feature>
<dbReference type="KEGG" id="xcl:G4Z02_07635"/>
<name>A0A7L7KTS0_9MOLU</name>
<dbReference type="PANTHER" id="PTHR30217:SF6">
    <property type="entry name" value="TRNA HYDROXYLATION PROTEIN P"/>
    <property type="match status" value="1"/>
</dbReference>
<proteinExistence type="inferred from homology"/>
<accession>A0A7L7KTS0</accession>
<sequence length="374" mass="42718">MYGADAVFIGGKQFSLRARASNFGIQEIKEACEFAHKHGKKIYVTTNIIPHNDNIDGLDDYLIELERVGVDAIICASPVVIDTAKKHTNLEVHISTQMSLTNHYSVNFWQSEGVKRVVLARELSKDELRVMRENTTCDLEVFIHGGMCVSYSGRCTLSNNLTDRDANRGGCAHSCRWNYDLYDGNTKLNDDMYFSMSSKDLQTVHHISDLIDIGIDSLKIEGRMKSIHYIATVVHTYRHLIDSICDDMDVDLPRYLLEIKKAENRLSSHGFMDGMTTIHEQLYNLRSEQPTQEFIGLVIDYNPNTLMATVEQRNKFVPGDEVEVFSPSMEKLKFKVETIWDEDGTELDAARHPKQHVKVLIPFPVHPYDMIRKL</sequence>
<evidence type="ECO:0000313" key="5">
    <source>
        <dbReference type="EMBL" id="QMS86035.1"/>
    </source>
</evidence>
<dbReference type="GO" id="GO:0008233">
    <property type="term" value="F:peptidase activity"/>
    <property type="evidence" value="ECO:0007669"/>
    <property type="project" value="UniProtKB-KW"/>
</dbReference>
<organism evidence="5 6">
    <name type="scientific">Candidatus Xianfuyuplasma coldseepsis</name>
    <dbReference type="NCBI Taxonomy" id="2782163"/>
    <lineage>
        <taxon>Bacteria</taxon>
        <taxon>Bacillati</taxon>
        <taxon>Mycoplasmatota</taxon>
        <taxon>Mollicutes</taxon>
        <taxon>Candidatus Izemoplasmatales</taxon>
        <taxon>Candidatus Izemoplasmataceae</taxon>
        <taxon>Candidatus Xianfuyuplasma</taxon>
    </lineage>
</organism>